<gene>
    <name evidence="2" type="ORF">CQA58_01015</name>
</gene>
<dbReference type="OrthoDB" id="5334020at2"/>
<dbReference type="Proteomes" id="UP000257045">
    <property type="component" value="Unassembled WGS sequence"/>
</dbReference>
<dbReference type="EMBL" id="NXLV01000001">
    <property type="protein sequence ID" value="RDU72216.1"/>
    <property type="molecule type" value="Genomic_DNA"/>
</dbReference>
<proteinExistence type="predicted"/>
<evidence type="ECO:0000313" key="2">
    <source>
        <dbReference type="EMBL" id="RDU72216.1"/>
    </source>
</evidence>
<name>A0A3D8J4S9_9HELI</name>
<evidence type="ECO:0000256" key="1">
    <source>
        <dbReference type="SAM" id="Phobius"/>
    </source>
</evidence>
<comment type="caution">
    <text evidence="2">The sequence shown here is derived from an EMBL/GenBank/DDBJ whole genome shotgun (WGS) entry which is preliminary data.</text>
</comment>
<evidence type="ECO:0008006" key="4">
    <source>
        <dbReference type="Google" id="ProtNLM"/>
    </source>
</evidence>
<sequence length="193" mass="22204">MSIKENLQVVKEEISSDEKMLESVFRIEAFIKKYKFLFIALIVAGLGWIAWFYAGDYFKEQKAIKSTALMEKIQSNIEDESAWNELKKENVPLYEMMRFSYAIKNNNTQELEQMKSSKNPFIATYADYEVASITENFTSLKEGAFSDLALLQEGYLLVSKKDYPQALNKLNAIANTSELKDFALRIGHYGITQ</sequence>
<dbReference type="AlphaFoldDB" id="A0A3D8J4S9"/>
<protein>
    <recommendedName>
        <fullName evidence="4">Tetratricopeptide repeat-like domain-containing protein</fullName>
    </recommendedName>
</protein>
<accession>A0A3D8J4S9</accession>
<evidence type="ECO:0000313" key="3">
    <source>
        <dbReference type="Proteomes" id="UP000257045"/>
    </source>
</evidence>
<keyword evidence="1" id="KW-0472">Membrane</keyword>
<keyword evidence="1" id="KW-1133">Transmembrane helix</keyword>
<feature type="transmembrane region" description="Helical" evidence="1">
    <location>
        <begin position="36"/>
        <end position="54"/>
    </location>
</feature>
<keyword evidence="3" id="KW-1185">Reference proteome</keyword>
<reference evidence="2 3" key="1">
    <citation type="submission" date="2018-04" db="EMBL/GenBank/DDBJ databases">
        <title>Novel Campyloabacter and Helicobacter Species and Strains.</title>
        <authorList>
            <person name="Mannion A.J."/>
            <person name="Shen Z."/>
            <person name="Fox J.G."/>
        </authorList>
    </citation>
    <scope>NUCLEOTIDE SEQUENCE [LARGE SCALE GENOMIC DNA]</scope>
    <source>
        <strain evidence="2 3">MIT 04-9366</strain>
    </source>
</reference>
<keyword evidence="1" id="KW-0812">Transmembrane</keyword>
<dbReference type="RefSeq" id="WP_115568846.1">
    <property type="nucleotide sequence ID" value="NZ_NXLV01000001.1"/>
</dbReference>
<organism evidence="2 3">
    <name type="scientific">Helicobacter brantae</name>
    <dbReference type="NCBI Taxonomy" id="375927"/>
    <lineage>
        <taxon>Bacteria</taxon>
        <taxon>Pseudomonadati</taxon>
        <taxon>Campylobacterota</taxon>
        <taxon>Epsilonproteobacteria</taxon>
        <taxon>Campylobacterales</taxon>
        <taxon>Helicobacteraceae</taxon>
        <taxon>Helicobacter</taxon>
    </lineage>
</organism>